<feature type="region of interest" description="Disordered" evidence="1">
    <location>
        <begin position="42"/>
        <end position="61"/>
    </location>
</feature>
<dbReference type="EMBL" id="JAUHHV010000004">
    <property type="protein sequence ID" value="KAK1428535.1"/>
    <property type="molecule type" value="Genomic_DNA"/>
</dbReference>
<evidence type="ECO:0000313" key="3">
    <source>
        <dbReference type="Proteomes" id="UP001229421"/>
    </source>
</evidence>
<comment type="caution">
    <text evidence="2">The sequence shown here is derived from an EMBL/GenBank/DDBJ whole genome shotgun (WGS) entry which is preliminary data.</text>
</comment>
<feature type="compositionally biased region" description="Polar residues" evidence="1">
    <location>
        <begin position="98"/>
        <end position="115"/>
    </location>
</feature>
<evidence type="ECO:0000256" key="1">
    <source>
        <dbReference type="SAM" id="MobiDB-lite"/>
    </source>
</evidence>
<gene>
    <name evidence="2" type="ORF">QVD17_17370</name>
</gene>
<sequence>MINMSICSKNASPNIDEFIKLTQVTTITTAAQALENRLNRRRLLDSRKNKPSSDTARSNPFLDITNGCRVTHGIPLTRNQPSTILNPKGKENILTYSNVPSSYARSPSTDSSGQSKGKEKICINNDVQPTNRIQQNNGTTRFKNKVLSTSSGTSEIHDRPSTKRRLNPVGLDIPVFPTDLLNSDDGDEIKGISKGILI</sequence>
<dbReference type="Proteomes" id="UP001229421">
    <property type="component" value="Unassembled WGS sequence"/>
</dbReference>
<organism evidence="2 3">
    <name type="scientific">Tagetes erecta</name>
    <name type="common">African marigold</name>
    <dbReference type="NCBI Taxonomy" id="13708"/>
    <lineage>
        <taxon>Eukaryota</taxon>
        <taxon>Viridiplantae</taxon>
        <taxon>Streptophyta</taxon>
        <taxon>Embryophyta</taxon>
        <taxon>Tracheophyta</taxon>
        <taxon>Spermatophyta</taxon>
        <taxon>Magnoliopsida</taxon>
        <taxon>eudicotyledons</taxon>
        <taxon>Gunneridae</taxon>
        <taxon>Pentapetalae</taxon>
        <taxon>asterids</taxon>
        <taxon>campanulids</taxon>
        <taxon>Asterales</taxon>
        <taxon>Asteraceae</taxon>
        <taxon>Asteroideae</taxon>
        <taxon>Heliantheae alliance</taxon>
        <taxon>Tageteae</taxon>
        <taxon>Tagetes</taxon>
    </lineage>
</organism>
<reference evidence="2" key="1">
    <citation type="journal article" date="2023" name="bioRxiv">
        <title>Improved chromosome-level genome assembly for marigold (Tagetes erecta).</title>
        <authorList>
            <person name="Jiang F."/>
            <person name="Yuan L."/>
            <person name="Wang S."/>
            <person name="Wang H."/>
            <person name="Xu D."/>
            <person name="Wang A."/>
            <person name="Fan W."/>
        </authorList>
    </citation>
    <scope>NUCLEOTIDE SEQUENCE</scope>
    <source>
        <strain evidence="2">WSJ</strain>
        <tissue evidence="2">Leaf</tissue>
    </source>
</reference>
<evidence type="ECO:0000313" key="2">
    <source>
        <dbReference type="EMBL" id="KAK1428535.1"/>
    </source>
</evidence>
<feature type="compositionally biased region" description="Polar residues" evidence="1">
    <location>
        <begin position="125"/>
        <end position="139"/>
    </location>
</feature>
<keyword evidence="3" id="KW-1185">Reference proteome</keyword>
<dbReference type="AlphaFoldDB" id="A0AAD8NUA2"/>
<proteinExistence type="predicted"/>
<protein>
    <submittedName>
        <fullName evidence="2">Uncharacterized protein</fullName>
    </submittedName>
</protein>
<name>A0AAD8NUA2_TARER</name>
<feature type="region of interest" description="Disordered" evidence="1">
    <location>
        <begin position="98"/>
        <end position="139"/>
    </location>
</feature>
<accession>A0AAD8NUA2</accession>